<accession>A0A2G8TK18</accession>
<dbReference type="PROSITE" id="PS50109">
    <property type="entry name" value="HIS_KIN"/>
    <property type="match status" value="1"/>
</dbReference>
<feature type="modified residue" description="4-aspartylphosphate" evidence="4">
    <location>
        <position position="746"/>
    </location>
</feature>
<dbReference type="InterPro" id="IPR003661">
    <property type="entry name" value="HisK_dim/P_dom"/>
</dbReference>
<evidence type="ECO:0000256" key="4">
    <source>
        <dbReference type="PROSITE-ProRule" id="PRU00169"/>
    </source>
</evidence>
<sequence>MDDAILFVAATAAQHAAPGAGWREGYAALAQDALPARLAGAEPAVVILAPDLAQPLQLARALRAKWQLCELVFVAGASHYDELRRQLARAPMIGQHWSVLREGDPALGQVVAEGAKTAARRARLRTTLERANERIAAPRPVDEAAYRHLRIAGHYMVNVLAQTKDGIVGLDTNLRVIQWNDSAARQWRLAGAAALALDGPALPFWNPDIAGTVARVLDGAAAITTEQVYAFGQQRAHMDIAVSAVRDDGGHLIGVSLVIRDVSDRHARLEQERALGAELARSLEEKRRQLSEMFDLAPGFMSVTRGPSHVLEMTNRAYLALFGRRARTHGSVAATFPELVGQRFVALRDQVYATGEPYVGKAVPVSLRDADGRTHQRYLDFIYQPLRDSAGNVSGIFCQGHDATEQKQMQDGLLMNQAELEALVALRTHDLEQAHLALHQAQKLEAIGKLTGGVAHDFNNILQVVGSNLELMGLEPDLSDTLRRRLAGSMGAVERGAKLSSQLLAYARRQPLQPVPTSVGHILRDMEELMRRALGEAVDIELAVGDGAWNTMVDRNQLENVILNLAINARDAMDGAGKLTIELGNAVLDHGYVARRPDLPAGEYVVLAVSDNGAGMSRDVIERAFEPFFTTKPEGEGTGLGLSMAYGFVKQSGGHIGIYSEPGEGTTVRIFLPRTHEAEHELTPRAGGAIPLGTETVLLVEDDDAVRTAVGDMLAGLGYTVLKAPDAQRALAMIESGAAPDMLFTDVVMPGTLRSPELARHARRLLPGIAVLFTSGYTQNAIVHAGRLDEGVELLSKPYRRSELAAKVRQVFDAAGAERRATEPRRQRIVVVEDNDDARDMLRELLLILDYDPVCFGSADGVLAALHDDDILLTDVTLPGMSGIDLARQAMGQFTGLRVVFASGRSIDPPGFAARVLPKPFTLDQLRAALSVAA</sequence>
<dbReference type="InterPro" id="IPR001789">
    <property type="entry name" value="Sig_transdc_resp-reg_receiver"/>
</dbReference>
<dbReference type="PROSITE" id="PS50110">
    <property type="entry name" value="RESPONSE_REGULATORY"/>
    <property type="match status" value="2"/>
</dbReference>
<dbReference type="Pfam" id="PF00072">
    <property type="entry name" value="Response_reg"/>
    <property type="match status" value="2"/>
</dbReference>
<dbReference type="SMART" id="SM00086">
    <property type="entry name" value="PAC"/>
    <property type="match status" value="2"/>
</dbReference>
<dbReference type="InterPro" id="IPR013656">
    <property type="entry name" value="PAS_4"/>
</dbReference>
<dbReference type="Gene3D" id="1.10.287.130">
    <property type="match status" value="1"/>
</dbReference>
<dbReference type="SUPFAM" id="SSF47384">
    <property type="entry name" value="Homodimeric domain of signal transducing histidine kinase"/>
    <property type="match status" value="1"/>
</dbReference>
<protein>
    <recommendedName>
        <fullName evidence="2">histidine kinase</fullName>
        <ecNumber evidence="2">2.7.13.3</ecNumber>
    </recommendedName>
</protein>
<dbReference type="Gene3D" id="3.30.450.20">
    <property type="entry name" value="PAS domain"/>
    <property type="match status" value="2"/>
</dbReference>
<dbReference type="SMART" id="SM00448">
    <property type="entry name" value="REC"/>
    <property type="match status" value="2"/>
</dbReference>
<feature type="domain" description="Response regulatory" evidence="6">
    <location>
        <begin position="828"/>
        <end position="934"/>
    </location>
</feature>
<dbReference type="CDD" id="cd00082">
    <property type="entry name" value="HisKA"/>
    <property type="match status" value="1"/>
</dbReference>
<keyword evidence="9" id="KW-1185">Reference proteome</keyword>
<comment type="caution">
    <text evidence="8">The sequence shown here is derived from an EMBL/GenBank/DDBJ whole genome shotgun (WGS) entry which is preliminary data.</text>
</comment>
<dbReference type="InterPro" id="IPR005467">
    <property type="entry name" value="His_kinase_dom"/>
</dbReference>
<dbReference type="InterPro" id="IPR004358">
    <property type="entry name" value="Sig_transdc_His_kin-like_C"/>
</dbReference>
<dbReference type="EC" id="2.7.13.3" evidence="2"/>
<comment type="catalytic activity">
    <reaction evidence="1">
        <text>ATP + protein L-histidine = ADP + protein N-phospho-L-histidine.</text>
        <dbReference type="EC" id="2.7.13.3"/>
    </reaction>
</comment>
<dbReference type="Gene3D" id="3.30.565.10">
    <property type="entry name" value="Histidine kinase-like ATPase, C-terminal domain"/>
    <property type="match status" value="1"/>
</dbReference>
<dbReference type="SUPFAM" id="SSF55874">
    <property type="entry name" value="ATPase domain of HSP90 chaperone/DNA topoisomerase II/histidine kinase"/>
    <property type="match status" value="1"/>
</dbReference>
<dbReference type="InterPro" id="IPR036890">
    <property type="entry name" value="HATPase_C_sf"/>
</dbReference>
<dbReference type="Gene3D" id="3.40.50.2300">
    <property type="match status" value="2"/>
</dbReference>
<dbReference type="InterPro" id="IPR035965">
    <property type="entry name" value="PAS-like_dom_sf"/>
</dbReference>
<dbReference type="SMART" id="SM00387">
    <property type="entry name" value="HATPase_c"/>
    <property type="match status" value="1"/>
</dbReference>
<evidence type="ECO:0000259" key="7">
    <source>
        <dbReference type="PROSITE" id="PS50113"/>
    </source>
</evidence>
<evidence type="ECO:0000313" key="8">
    <source>
        <dbReference type="EMBL" id="PIL46391.1"/>
    </source>
</evidence>
<dbReference type="Pfam" id="PF02518">
    <property type="entry name" value="HATPase_c"/>
    <property type="match status" value="1"/>
</dbReference>
<keyword evidence="8" id="KW-0418">Kinase</keyword>
<dbReference type="OrthoDB" id="9177042at2"/>
<proteinExistence type="predicted"/>
<evidence type="ECO:0000256" key="1">
    <source>
        <dbReference type="ARBA" id="ARBA00000085"/>
    </source>
</evidence>
<dbReference type="RefSeq" id="WP_099787281.1">
    <property type="nucleotide sequence ID" value="NZ_JBHLYV010000001.1"/>
</dbReference>
<dbReference type="AlphaFoldDB" id="A0A2G8TK18"/>
<dbReference type="SUPFAM" id="SSF55785">
    <property type="entry name" value="PYP-like sensor domain (PAS domain)"/>
    <property type="match status" value="2"/>
</dbReference>
<dbReference type="InterPro" id="IPR000700">
    <property type="entry name" value="PAS-assoc_C"/>
</dbReference>
<dbReference type="PANTHER" id="PTHR43065:SF49">
    <property type="entry name" value="HISTIDINE KINASE"/>
    <property type="match status" value="1"/>
</dbReference>
<dbReference type="PROSITE" id="PS50113">
    <property type="entry name" value="PAC"/>
    <property type="match status" value="1"/>
</dbReference>
<dbReference type="InterPro" id="IPR001610">
    <property type="entry name" value="PAC"/>
</dbReference>
<dbReference type="PANTHER" id="PTHR43065">
    <property type="entry name" value="SENSOR HISTIDINE KINASE"/>
    <property type="match status" value="1"/>
</dbReference>
<dbReference type="InterPro" id="IPR036097">
    <property type="entry name" value="HisK_dim/P_sf"/>
</dbReference>
<feature type="domain" description="PAC" evidence="7">
    <location>
        <begin position="361"/>
        <end position="415"/>
    </location>
</feature>
<dbReference type="CDD" id="cd00156">
    <property type="entry name" value="REC"/>
    <property type="match status" value="1"/>
</dbReference>
<dbReference type="GO" id="GO:0000155">
    <property type="term" value="F:phosphorelay sensor kinase activity"/>
    <property type="evidence" value="ECO:0007669"/>
    <property type="project" value="InterPro"/>
</dbReference>
<gene>
    <name evidence="8" type="ORF">CR105_04790</name>
</gene>
<dbReference type="InterPro" id="IPR003594">
    <property type="entry name" value="HATPase_dom"/>
</dbReference>
<dbReference type="SMART" id="SM00388">
    <property type="entry name" value="HisKA"/>
    <property type="match status" value="1"/>
</dbReference>
<dbReference type="EMBL" id="PDOC01000002">
    <property type="protein sequence ID" value="PIL46391.1"/>
    <property type="molecule type" value="Genomic_DNA"/>
</dbReference>
<keyword evidence="3 4" id="KW-0597">Phosphoprotein</keyword>
<name>A0A2G8TK18_9BURK</name>
<dbReference type="InterPro" id="IPR011006">
    <property type="entry name" value="CheY-like_superfamily"/>
</dbReference>
<dbReference type="PRINTS" id="PR00344">
    <property type="entry name" value="BCTRLSENSOR"/>
</dbReference>
<evidence type="ECO:0000256" key="2">
    <source>
        <dbReference type="ARBA" id="ARBA00012438"/>
    </source>
</evidence>
<organism evidence="8 9">
    <name type="scientific">Massilia eurypsychrophila</name>
    <dbReference type="NCBI Taxonomy" id="1485217"/>
    <lineage>
        <taxon>Bacteria</taxon>
        <taxon>Pseudomonadati</taxon>
        <taxon>Pseudomonadota</taxon>
        <taxon>Betaproteobacteria</taxon>
        <taxon>Burkholderiales</taxon>
        <taxon>Oxalobacteraceae</taxon>
        <taxon>Telluria group</taxon>
        <taxon>Massilia</taxon>
    </lineage>
</organism>
<evidence type="ECO:0000259" key="5">
    <source>
        <dbReference type="PROSITE" id="PS50109"/>
    </source>
</evidence>
<keyword evidence="8" id="KW-0808">Transferase</keyword>
<dbReference type="SUPFAM" id="SSF52172">
    <property type="entry name" value="CheY-like"/>
    <property type="match status" value="2"/>
</dbReference>
<dbReference type="Proteomes" id="UP000230390">
    <property type="component" value="Unassembled WGS sequence"/>
</dbReference>
<feature type="domain" description="Response regulatory" evidence="6">
    <location>
        <begin position="696"/>
        <end position="812"/>
    </location>
</feature>
<feature type="modified residue" description="4-aspartylphosphate" evidence="4">
    <location>
        <position position="875"/>
    </location>
</feature>
<evidence type="ECO:0000259" key="6">
    <source>
        <dbReference type="PROSITE" id="PS50110"/>
    </source>
</evidence>
<evidence type="ECO:0000313" key="9">
    <source>
        <dbReference type="Proteomes" id="UP000230390"/>
    </source>
</evidence>
<feature type="domain" description="Histidine kinase" evidence="5">
    <location>
        <begin position="453"/>
        <end position="676"/>
    </location>
</feature>
<evidence type="ECO:0000256" key="3">
    <source>
        <dbReference type="ARBA" id="ARBA00022553"/>
    </source>
</evidence>
<reference evidence="8 9" key="1">
    <citation type="submission" date="2017-10" db="EMBL/GenBank/DDBJ databases">
        <title>Massilia psychrophilum sp. nov., a novel purple-pigmented bacterium isolated from Tianshan glacier, Xinjiang Municipality, China.</title>
        <authorList>
            <person name="Wang H."/>
        </authorList>
    </citation>
    <scope>NUCLEOTIDE SEQUENCE [LARGE SCALE GENOMIC DNA]</scope>
    <source>
        <strain evidence="8 9">JCM 30074</strain>
    </source>
</reference>
<dbReference type="Pfam" id="PF08448">
    <property type="entry name" value="PAS_4"/>
    <property type="match status" value="1"/>
</dbReference>